<feature type="region of interest" description="Disordered" evidence="1">
    <location>
        <begin position="1"/>
        <end position="72"/>
    </location>
</feature>
<evidence type="ECO:0000256" key="1">
    <source>
        <dbReference type="SAM" id="MobiDB-lite"/>
    </source>
</evidence>
<feature type="compositionally biased region" description="Acidic residues" evidence="1">
    <location>
        <begin position="1"/>
        <end position="28"/>
    </location>
</feature>
<dbReference type="Pfam" id="PF25925">
    <property type="entry name" value="DUF7970"/>
    <property type="match status" value="1"/>
</dbReference>
<organism evidence="2 3">
    <name type="scientific">Haloarcula onubensis</name>
    <dbReference type="NCBI Taxonomy" id="2950539"/>
    <lineage>
        <taxon>Archaea</taxon>
        <taxon>Methanobacteriati</taxon>
        <taxon>Methanobacteriota</taxon>
        <taxon>Stenosarchaea group</taxon>
        <taxon>Halobacteria</taxon>
        <taxon>Halobacteriales</taxon>
        <taxon>Haloarculaceae</taxon>
        <taxon>Haloarcula</taxon>
    </lineage>
</organism>
<dbReference type="EMBL" id="JAMQOS010000008">
    <property type="protein sequence ID" value="MDS0284452.1"/>
    <property type="molecule type" value="Genomic_DNA"/>
</dbReference>
<dbReference type="Proteomes" id="UP001268864">
    <property type="component" value="Unassembled WGS sequence"/>
</dbReference>
<keyword evidence="3" id="KW-1185">Reference proteome</keyword>
<evidence type="ECO:0000313" key="2">
    <source>
        <dbReference type="EMBL" id="MDS0284452.1"/>
    </source>
</evidence>
<dbReference type="RefSeq" id="WP_310902115.1">
    <property type="nucleotide sequence ID" value="NZ_JAMQOS010000008.1"/>
</dbReference>
<comment type="caution">
    <text evidence="2">The sequence shown here is derived from an EMBL/GenBank/DDBJ whole genome shotgun (WGS) entry which is preliminary data.</text>
</comment>
<sequence>MGFDDLDEAMSEQDAEETTTPDTPEDDRQEPAQEPTANLERPTGSTTDATEDDSSTSSLDHPAFPFEDSKQEAIYPTVETLTEFDDTLDFEVKRRLRDEGLRDVPKREYHEALLQLAIEQPERLAELIIENRR</sequence>
<dbReference type="InterPro" id="IPR058276">
    <property type="entry name" value="DUF7970"/>
</dbReference>
<proteinExistence type="predicted"/>
<reference evidence="2 3" key="1">
    <citation type="submission" date="2022-06" db="EMBL/GenBank/DDBJ databases">
        <title>Halomicroarcula sp. a new haloarchaeum isolate from saline soil.</title>
        <authorList>
            <person name="Strakova D."/>
            <person name="Galisteo C."/>
            <person name="Sanchez-Porro C."/>
            <person name="Ventosa A."/>
        </authorList>
    </citation>
    <scope>NUCLEOTIDE SEQUENCE [LARGE SCALE GENOMIC DNA]</scope>
    <source>
        <strain evidence="2 3">S3CR25-11</strain>
    </source>
</reference>
<name>A0ABU2FW37_9EURY</name>
<evidence type="ECO:0000313" key="3">
    <source>
        <dbReference type="Proteomes" id="UP001268864"/>
    </source>
</evidence>
<accession>A0ABU2FW37</accession>
<gene>
    <name evidence="2" type="ORF">NDI86_20355</name>
</gene>
<protein>
    <submittedName>
        <fullName evidence="2">Uncharacterized protein</fullName>
    </submittedName>
</protein>